<keyword evidence="2" id="KW-1185">Reference proteome</keyword>
<accession>A0AAN4Z2P9</accession>
<sequence length="67" mass="7885">SMIRDEALDAALAVLVLRHFGSARERSSSLVYFYYGETIHIEHFDHRKNHTVLRLLLRSLLYSRLVK</sequence>
<protein>
    <submittedName>
        <fullName evidence="1">Uncharacterized protein</fullName>
    </submittedName>
</protein>
<feature type="non-terminal residue" evidence="1">
    <location>
        <position position="1"/>
    </location>
</feature>
<proteinExistence type="predicted"/>
<dbReference type="EMBL" id="BTRK01000001">
    <property type="protein sequence ID" value="GMR30145.1"/>
    <property type="molecule type" value="Genomic_DNA"/>
</dbReference>
<name>A0AAN4Z2P9_9BILA</name>
<comment type="caution">
    <text evidence="1">The sequence shown here is derived from an EMBL/GenBank/DDBJ whole genome shotgun (WGS) entry which is preliminary data.</text>
</comment>
<organism evidence="1 2">
    <name type="scientific">Pristionchus mayeri</name>
    <dbReference type="NCBI Taxonomy" id="1317129"/>
    <lineage>
        <taxon>Eukaryota</taxon>
        <taxon>Metazoa</taxon>
        <taxon>Ecdysozoa</taxon>
        <taxon>Nematoda</taxon>
        <taxon>Chromadorea</taxon>
        <taxon>Rhabditida</taxon>
        <taxon>Rhabditina</taxon>
        <taxon>Diplogasteromorpha</taxon>
        <taxon>Diplogasteroidea</taxon>
        <taxon>Neodiplogasteridae</taxon>
        <taxon>Pristionchus</taxon>
    </lineage>
</organism>
<evidence type="ECO:0000313" key="2">
    <source>
        <dbReference type="Proteomes" id="UP001328107"/>
    </source>
</evidence>
<dbReference type="AlphaFoldDB" id="A0AAN4Z2P9"/>
<dbReference type="Proteomes" id="UP001328107">
    <property type="component" value="Unassembled WGS sequence"/>
</dbReference>
<gene>
    <name evidence="1" type="ORF">PMAYCL1PPCAC_00340</name>
</gene>
<evidence type="ECO:0000313" key="1">
    <source>
        <dbReference type="EMBL" id="GMR30145.1"/>
    </source>
</evidence>
<reference evidence="2" key="1">
    <citation type="submission" date="2022-10" db="EMBL/GenBank/DDBJ databases">
        <title>Genome assembly of Pristionchus species.</title>
        <authorList>
            <person name="Yoshida K."/>
            <person name="Sommer R.J."/>
        </authorList>
    </citation>
    <scope>NUCLEOTIDE SEQUENCE [LARGE SCALE GENOMIC DNA]</scope>
    <source>
        <strain evidence="2">RS5460</strain>
    </source>
</reference>